<dbReference type="InterPro" id="IPR040485">
    <property type="entry name" value="XPO1_repeat_3"/>
</dbReference>
<comment type="similarity">
    <text evidence="2">Belongs to the exportin family.</text>
</comment>
<dbReference type="GeneID" id="117240370"/>
<dbReference type="InterPro" id="IPR011989">
    <property type="entry name" value="ARM-like"/>
</dbReference>
<evidence type="ECO:0000259" key="8">
    <source>
        <dbReference type="PROSITE" id="PS50166"/>
    </source>
</evidence>
<dbReference type="PROSITE" id="PS50166">
    <property type="entry name" value="IMPORTIN_B_NT"/>
    <property type="match status" value="1"/>
</dbReference>
<evidence type="ECO:0000313" key="10">
    <source>
        <dbReference type="RefSeq" id="XP_033362273.1"/>
    </source>
</evidence>
<dbReference type="AlphaFoldDB" id="A0A6J3LC98"/>
<dbReference type="InterPro" id="IPR013598">
    <property type="entry name" value="Exportin-1/Importin-b-like"/>
</dbReference>
<dbReference type="GO" id="GO:0031267">
    <property type="term" value="F:small GTPase binding"/>
    <property type="evidence" value="ECO:0007669"/>
    <property type="project" value="InterPro"/>
</dbReference>
<sequence>MATLAEQASKLLDFNQKLDITLLDNIVGCMYTGIGEQQRVAQEVLTTLKEHPNAWTRVDTILEYSQNQQTKYYALQILEQVIKTRWKVLPRNQCEGIKKYIVGLIIKTSSDPETMEASKVYLNKLNMILVQVLKREWPKNWESFIGDIVGASKTNESLCQNNMAILKLLSEEVFDFSSGQMTQTKAKHLKDTMCNEFSHIFHLCQFVLDNSQNVQLVAVTLETLLRFLNWIPLGYIFETKLINTLVFKFLNVPIFRNITLKCLTEIAGVTAPTYEESFVMLFVNIMRQLEQILPLETNIREAYGAGGDQEQNFIQNLAIFLCTYLKEHGQFIEKKQLNDLLLKALHYLVLISEVEEVEIFKICLEYWNALAMDLYRANPFAPPTPLFMVKNMTLPSRRLFYCPVLTKVRYIMISRMAKPEEVLVVENENGEVVREFMKDTDSINLYKNMRETLVYLTHLDYMDTERIMTEKLQNQVNGTEWSWKNLNALCWAIGSISGAMHEEDEKRFLVTVIKDLLGLCEQKKGKDNKAIIASNIMYVVGQYPRFLRAHWKFLKTVVNKLFEFMHETHDGVQDMACDTFIKIALKCRRHFVTPQTGELVPFIEEILSTISSIICDLQTQQVHTFYEAVGYMIFAQTDTVMQEELIERYMLLPNQVWDDIISQASKNVDVLKDQEAIKQLTSILKTNVRACKALGHPYVIQLGRIYLDMLNVYKVMSENISAAIALNGEVVMEQSLIKSMRVVKKETLKLISEWVSRTTDRQMVLDSFLPPLLDAVLLDYQKTNVHCAREPEVLSAIATIVNKLECYITSEIPKIFDAVFECTLEMINKDFEEFPEHRTNFFLLLQEVNVSCFSAFLIIPPAQFKLVLDSIIWAFKHTMRNVADIGLQILYQLLQNIEISAPDAQNFYQTYFTDILQHIFSVVTDTSHIAGLNMHATILAYMFSLVELGRIKVPLGPVPDNTLYVQEFVARLLKTAFPHLTDNQIKITVQGLFNLNQDIPAFKEHLRDFLVEIREYTGEDDSDLYLEERETALRLAQEEKRLQQMAVPGILNPHEIPEEMQD</sequence>
<keyword evidence="3" id="KW-0813">Transport</keyword>
<keyword evidence="9" id="KW-1185">Reference proteome</keyword>
<evidence type="ECO:0000313" key="9">
    <source>
        <dbReference type="Proteomes" id="UP000504631"/>
    </source>
</evidence>
<dbReference type="SMART" id="SM01102">
    <property type="entry name" value="CRM1_C"/>
    <property type="match status" value="1"/>
</dbReference>
<dbReference type="GO" id="GO:0005737">
    <property type="term" value="C:cytoplasm"/>
    <property type="evidence" value="ECO:0007669"/>
    <property type="project" value="TreeGrafter"/>
</dbReference>
<dbReference type="RefSeq" id="XP_033362296.1">
    <property type="nucleotide sequence ID" value="XM_033506405.1"/>
</dbReference>
<protein>
    <recommendedName>
        <fullName evidence="7">Exportin-1</fullName>
    </recommendedName>
</protein>
<dbReference type="GO" id="GO:0006611">
    <property type="term" value="P:protein export from nucleus"/>
    <property type="evidence" value="ECO:0007669"/>
    <property type="project" value="InterPro"/>
</dbReference>
<dbReference type="InterPro" id="IPR014877">
    <property type="entry name" value="XPO1_C_dom"/>
</dbReference>
<dbReference type="SUPFAM" id="SSF48371">
    <property type="entry name" value="ARM repeat"/>
    <property type="match status" value="1"/>
</dbReference>
<keyword evidence="4" id="KW-0509">mRNA transport</keyword>
<evidence type="ECO:0000256" key="2">
    <source>
        <dbReference type="ARBA" id="ARBA00009466"/>
    </source>
</evidence>
<dbReference type="RefSeq" id="XP_033362305.1">
    <property type="nucleotide sequence ID" value="XM_033506414.1"/>
</dbReference>
<evidence type="ECO:0000256" key="6">
    <source>
        <dbReference type="ARBA" id="ARBA00023242"/>
    </source>
</evidence>
<dbReference type="GO" id="GO:0000055">
    <property type="term" value="P:ribosomal large subunit export from nucleus"/>
    <property type="evidence" value="ECO:0007669"/>
    <property type="project" value="TreeGrafter"/>
</dbReference>
<evidence type="ECO:0000313" key="12">
    <source>
        <dbReference type="RefSeq" id="XP_033362287.1"/>
    </source>
</evidence>
<evidence type="ECO:0000256" key="5">
    <source>
        <dbReference type="ARBA" id="ARBA00022927"/>
    </source>
</evidence>
<dbReference type="PANTHER" id="PTHR11223:SF2">
    <property type="entry name" value="EXPORTIN-1"/>
    <property type="match status" value="1"/>
</dbReference>
<dbReference type="GO" id="GO:0005049">
    <property type="term" value="F:nuclear export signal receptor activity"/>
    <property type="evidence" value="ECO:0007669"/>
    <property type="project" value="InterPro"/>
</dbReference>
<keyword evidence="5" id="KW-0653">Protein transport</keyword>
<evidence type="ECO:0000313" key="11">
    <source>
        <dbReference type="RefSeq" id="XP_033362278.1"/>
    </source>
</evidence>
<dbReference type="CTD" id="133418"/>
<evidence type="ECO:0000256" key="4">
    <source>
        <dbReference type="ARBA" id="ARBA00022816"/>
    </source>
</evidence>
<dbReference type="GO" id="GO:0051028">
    <property type="term" value="P:mRNA transport"/>
    <property type="evidence" value="ECO:0007669"/>
    <property type="project" value="UniProtKB-KW"/>
</dbReference>
<dbReference type="Pfam" id="PF08767">
    <property type="entry name" value="CRM1_C"/>
    <property type="match status" value="1"/>
</dbReference>
<dbReference type="InterPro" id="IPR001494">
    <property type="entry name" value="Importin-beta_N"/>
</dbReference>
<reference evidence="10 11" key="1">
    <citation type="submission" date="2025-04" db="UniProtKB">
        <authorList>
            <consortium name="RefSeq"/>
        </authorList>
    </citation>
    <scope>IDENTIFICATION</scope>
    <source>
        <tissue evidence="10 11">Muscle</tissue>
    </source>
</reference>
<dbReference type="Pfam" id="PF18787">
    <property type="entry name" value="CRM1_repeat_3"/>
    <property type="match status" value="1"/>
</dbReference>
<dbReference type="FunFam" id="1.25.10.10:FF:001255">
    <property type="entry name" value="Exportin 1"/>
    <property type="match status" value="1"/>
</dbReference>
<evidence type="ECO:0000256" key="3">
    <source>
        <dbReference type="ARBA" id="ARBA00022448"/>
    </source>
</evidence>
<dbReference type="PANTHER" id="PTHR11223">
    <property type="entry name" value="EXPORTIN 1/5"/>
    <property type="match status" value="1"/>
</dbReference>
<evidence type="ECO:0000313" key="13">
    <source>
        <dbReference type="RefSeq" id="XP_033362296.1"/>
    </source>
</evidence>
<dbReference type="InterPro" id="IPR016024">
    <property type="entry name" value="ARM-type_fold"/>
</dbReference>
<gene>
    <name evidence="10 11 12 13 14" type="primary">LOC117240370</name>
</gene>
<dbReference type="RefSeq" id="XP_033362287.1">
    <property type="nucleotide sequence ID" value="XM_033506396.1"/>
</dbReference>
<proteinExistence type="inferred from homology"/>
<dbReference type="Pfam" id="PF18784">
    <property type="entry name" value="CRM1_repeat_2"/>
    <property type="match status" value="1"/>
</dbReference>
<dbReference type="InterPro" id="IPR045065">
    <property type="entry name" value="XPO1/5"/>
</dbReference>
<accession>A0A6J3LC98</accession>
<dbReference type="Gene3D" id="1.25.10.10">
    <property type="entry name" value="Leucine-rich Repeat Variant"/>
    <property type="match status" value="1"/>
</dbReference>
<feature type="domain" description="Importin N-terminal" evidence="8">
    <location>
        <begin position="41"/>
        <end position="107"/>
    </location>
</feature>
<dbReference type="SMART" id="SM00913">
    <property type="entry name" value="IBN_N"/>
    <property type="match status" value="1"/>
</dbReference>
<comment type="subcellular location">
    <subcellularLocation>
        <location evidence="1">Nucleus</location>
    </subcellularLocation>
</comment>
<dbReference type="Pfam" id="PF18777">
    <property type="entry name" value="CRM1_repeat"/>
    <property type="match status" value="1"/>
</dbReference>
<dbReference type="GO" id="GO:0000056">
    <property type="term" value="P:ribosomal small subunit export from nucleus"/>
    <property type="evidence" value="ECO:0007669"/>
    <property type="project" value="TreeGrafter"/>
</dbReference>
<dbReference type="RefSeq" id="XP_033362273.1">
    <property type="nucleotide sequence ID" value="XM_033506382.1"/>
</dbReference>
<dbReference type="Pfam" id="PF08389">
    <property type="entry name" value="Xpo1"/>
    <property type="match status" value="1"/>
</dbReference>
<dbReference type="RefSeq" id="XP_033362278.1">
    <property type="nucleotide sequence ID" value="XM_033506387.1"/>
</dbReference>
<evidence type="ECO:0000256" key="7">
    <source>
        <dbReference type="ARBA" id="ARBA00073514"/>
    </source>
</evidence>
<name>A0A6J3LC98_9HYME</name>
<organism evidence="9 13">
    <name type="scientific">Bombus vosnesenskii</name>
    <dbReference type="NCBI Taxonomy" id="207650"/>
    <lineage>
        <taxon>Eukaryota</taxon>
        <taxon>Metazoa</taxon>
        <taxon>Ecdysozoa</taxon>
        <taxon>Arthropoda</taxon>
        <taxon>Hexapoda</taxon>
        <taxon>Insecta</taxon>
        <taxon>Pterygota</taxon>
        <taxon>Neoptera</taxon>
        <taxon>Endopterygota</taxon>
        <taxon>Hymenoptera</taxon>
        <taxon>Apocrita</taxon>
        <taxon>Aculeata</taxon>
        <taxon>Apoidea</taxon>
        <taxon>Anthophila</taxon>
        <taxon>Apidae</taxon>
        <taxon>Bombus</taxon>
        <taxon>Pyrobombus</taxon>
    </lineage>
</organism>
<dbReference type="KEGG" id="bvk:117240370"/>
<evidence type="ECO:0000313" key="14">
    <source>
        <dbReference type="RefSeq" id="XP_033362305.1"/>
    </source>
</evidence>
<dbReference type="InterPro" id="IPR041123">
    <property type="entry name" value="CRM1_repeat"/>
</dbReference>
<dbReference type="Pfam" id="PF03810">
    <property type="entry name" value="IBN_N"/>
    <property type="match status" value="1"/>
</dbReference>
<dbReference type="GO" id="GO:0005634">
    <property type="term" value="C:nucleus"/>
    <property type="evidence" value="ECO:0007669"/>
    <property type="project" value="UniProtKB-SubCell"/>
</dbReference>
<dbReference type="Proteomes" id="UP000504631">
    <property type="component" value="Unplaced"/>
</dbReference>
<keyword evidence="6" id="KW-0539">Nucleus</keyword>
<dbReference type="InterPro" id="IPR041235">
    <property type="entry name" value="Exp1_repeat_2"/>
</dbReference>
<evidence type="ECO:0000256" key="1">
    <source>
        <dbReference type="ARBA" id="ARBA00004123"/>
    </source>
</evidence>